<evidence type="ECO:0000256" key="6">
    <source>
        <dbReference type="ARBA" id="ARBA00023237"/>
    </source>
</evidence>
<keyword evidence="2 7" id="KW-0813">Transport</keyword>
<dbReference type="GO" id="GO:0009279">
    <property type="term" value="C:cell outer membrane"/>
    <property type="evidence" value="ECO:0007669"/>
    <property type="project" value="UniProtKB-SubCell"/>
</dbReference>
<dbReference type="SUPFAM" id="SSF56935">
    <property type="entry name" value="Porins"/>
    <property type="match status" value="1"/>
</dbReference>
<dbReference type="Gene3D" id="2.60.40.1120">
    <property type="entry name" value="Carboxypeptidase-like, regulatory domain"/>
    <property type="match status" value="1"/>
</dbReference>
<keyword evidence="10" id="KW-1185">Reference proteome</keyword>
<keyword evidence="6 7" id="KW-0998">Cell outer membrane</keyword>
<keyword evidence="3 7" id="KW-1134">Transmembrane beta strand</keyword>
<dbReference type="EMBL" id="BMER01000001">
    <property type="protein sequence ID" value="GGG79153.1"/>
    <property type="molecule type" value="Genomic_DNA"/>
</dbReference>
<dbReference type="Pfam" id="PF07715">
    <property type="entry name" value="Plug"/>
    <property type="match status" value="1"/>
</dbReference>
<reference evidence="9" key="1">
    <citation type="journal article" date="2014" name="Int. J. Syst. Evol. Microbiol.">
        <title>Complete genome sequence of Corynebacterium casei LMG S-19264T (=DSM 44701T), isolated from a smear-ripened cheese.</title>
        <authorList>
            <consortium name="US DOE Joint Genome Institute (JGI-PGF)"/>
            <person name="Walter F."/>
            <person name="Albersmeier A."/>
            <person name="Kalinowski J."/>
            <person name="Ruckert C."/>
        </authorList>
    </citation>
    <scope>NUCLEOTIDE SEQUENCE</scope>
    <source>
        <strain evidence="9">CGMCC 1.12195</strain>
    </source>
</reference>
<evidence type="ECO:0000256" key="4">
    <source>
        <dbReference type="ARBA" id="ARBA00022692"/>
    </source>
</evidence>
<dbReference type="AlphaFoldDB" id="A0A917M504"/>
<reference evidence="9" key="2">
    <citation type="submission" date="2020-09" db="EMBL/GenBank/DDBJ databases">
        <authorList>
            <person name="Sun Q."/>
            <person name="Zhou Y."/>
        </authorList>
    </citation>
    <scope>NUCLEOTIDE SEQUENCE</scope>
    <source>
        <strain evidence="9">CGMCC 1.12195</strain>
    </source>
</reference>
<comment type="subcellular location">
    <subcellularLocation>
        <location evidence="1 7">Cell outer membrane</location>
        <topology evidence="1 7">Multi-pass membrane protein</topology>
    </subcellularLocation>
</comment>
<evidence type="ECO:0000259" key="8">
    <source>
        <dbReference type="SMART" id="SM00965"/>
    </source>
</evidence>
<feature type="domain" description="Secretin/TonB short N-terminal" evidence="8">
    <location>
        <begin position="38"/>
        <end position="89"/>
    </location>
</feature>
<dbReference type="Pfam" id="PF13715">
    <property type="entry name" value="CarbopepD_reg_2"/>
    <property type="match status" value="1"/>
</dbReference>
<dbReference type="InterPro" id="IPR023997">
    <property type="entry name" value="TonB-dep_OMP_SusC/RagA_CS"/>
</dbReference>
<dbReference type="PROSITE" id="PS52016">
    <property type="entry name" value="TONB_DEPENDENT_REC_3"/>
    <property type="match status" value="1"/>
</dbReference>
<keyword evidence="5 7" id="KW-0472">Membrane</keyword>
<dbReference type="FunFam" id="2.170.130.10:FF:000008">
    <property type="entry name" value="SusC/RagA family TonB-linked outer membrane protein"/>
    <property type="match status" value="1"/>
</dbReference>
<proteinExistence type="inferred from homology"/>
<dbReference type="InterPro" id="IPR012910">
    <property type="entry name" value="Plug_dom"/>
</dbReference>
<sequence length="1090" mass="122353">MVGFLQLNAHTYAQHISISKHNASLVELFNDIKKQSGYHIFYDASMIQATHPISVNIRNRSLEEALTYVLKGLELGYKVVDKNVIITKVEKAKLPGKNTYALQERQIIGNVTDEHGRPLEGVTVSVKGTPIVTTSRATGDYQLTLPENGSTLVFSIVGFEMREVAVPTGNVLNISLKTHVSNLDEVVVVGYGTQRRRDLTGAISSVTSKEITEVASLNAMQAIQGKVAGVNVMQNGWNPGSDATIRIRGRRSFNASNDPLYVIDGIPIVRGLNEINPAEIESMEVLKDASATAIYGSRGANGVVLITTKRGKTGQTSITYDAYVGSQTPLRLLDIMDGAEFAEFVRETYRNRTTNPYDSPSPNLEEDQRLVIFTQDPYILESVTQAYDESGNYNPSKVRSFDWVDATLRNGFIQNHQLGITGGTEKTQLGISGGYYTNKGITKGMDYNRYSIRVNLDHQVSSRIKVGTSSVFSYVRENAGSELYGIARQQNPLATPYNPDGSLLLNPGNDALAVNPLLNIDGVINEHRRNRTLTNLYGEVSIVDGLKFRTNFGIDFRTARDGRFRSSMSTNQNGAPAWAEYGGNYSKGYVWENILTYDREFDNHRFTVTALQSIQNDRMEEYGETVRGLPYEYQWFYNVGSATENLGVRSNLAEWRMMSWMGRVNYSFQGKYMLTLSGRSDGSSVLAPGRKYAFFPSAALAWRLSDEELFKNIDQLDDLKLRIGYGMTGNSAISPYQTQGSLSLTRYSWDENVAIGYAAGGFPNARLGWETTSQVNFGLDFSWLQGKISGVIDVYQQNTRDLLMERQLPVVSGFSSVLENVGKTRNTGLEISLSTVNYESKRSDFSWSTDWLFNANREEIVELYGGKKDDIGNTWFLGHPIGVFYDHQFAGIWQDTEQDRQEMAKYNENGHSYEPGLIRLVDQNGDYRINAEDRIILGNDRAKWIGSLTNRISWKGFDWSFQLYANIGPLIRFDKALRLEGRWNTVNVNYWTPQNQSNEYPKPSANWETPPDIGTVYYQDGSFVRLRYVTLGYSIPNGLIERMKMSRARVYFTAQNPYLWTKFDGLDPEGARGFNTPSPKTFMVGINVAL</sequence>
<dbReference type="InterPro" id="IPR011662">
    <property type="entry name" value="Secretin/TonB_short_N"/>
</dbReference>
<evidence type="ECO:0000313" key="10">
    <source>
        <dbReference type="Proteomes" id="UP000660862"/>
    </source>
</evidence>
<dbReference type="Pfam" id="PF07660">
    <property type="entry name" value="STN"/>
    <property type="match status" value="1"/>
</dbReference>
<protein>
    <submittedName>
        <fullName evidence="9">SusC/RagA family TonB-linked outer membrane protein</fullName>
    </submittedName>
</protein>
<evidence type="ECO:0000256" key="7">
    <source>
        <dbReference type="PROSITE-ProRule" id="PRU01360"/>
    </source>
</evidence>
<dbReference type="InterPro" id="IPR039426">
    <property type="entry name" value="TonB-dep_rcpt-like"/>
</dbReference>
<dbReference type="NCBIfam" id="TIGR04057">
    <property type="entry name" value="SusC_RagA_signa"/>
    <property type="match status" value="1"/>
</dbReference>
<evidence type="ECO:0000256" key="5">
    <source>
        <dbReference type="ARBA" id="ARBA00023136"/>
    </source>
</evidence>
<dbReference type="Gene3D" id="2.170.130.10">
    <property type="entry name" value="TonB-dependent receptor, plug domain"/>
    <property type="match status" value="1"/>
</dbReference>
<dbReference type="InterPro" id="IPR023996">
    <property type="entry name" value="TonB-dep_OMP_SusC/RagA"/>
</dbReference>
<comment type="similarity">
    <text evidence="7">Belongs to the TonB-dependent receptor family.</text>
</comment>
<comment type="caution">
    <text evidence="9">The sequence shown here is derived from an EMBL/GenBank/DDBJ whole genome shotgun (WGS) entry which is preliminary data.</text>
</comment>
<evidence type="ECO:0000256" key="2">
    <source>
        <dbReference type="ARBA" id="ARBA00022448"/>
    </source>
</evidence>
<dbReference type="SMART" id="SM00965">
    <property type="entry name" value="STN"/>
    <property type="match status" value="1"/>
</dbReference>
<evidence type="ECO:0000256" key="1">
    <source>
        <dbReference type="ARBA" id="ARBA00004571"/>
    </source>
</evidence>
<evidence type="ECO:0000256" key="3">
    <source>
        <dbReference type="ARBA" id="ARBA00022452"/>
    </source>
</evidence>
<dbReference type="NCBIfam" id="TIGR04056">
    <property type="entry name" value="OMP_RagA_SusC"/>
    <property type="match status" value="1"/>
</dbReference>
<dbReference type="InterPro" id="IPR008969">
    <property type="entry name" value="CarboxyPept-like_regulatory"/>
</dbReference>
<keyword evidence="4 7" id="KW-0812">Transmembrane</keyword>
<dbReference type="InterPro" id="IPR037066">
    <property type="entry name" value="Plug_dom_sf"/>
</dbReference>
<gene>
    <name evidence="9" type="ORF">GCM10007415_09100</name>
</gene>
<organism evidence="9 10">
    <name type="scientific">Parapedobacter pyrenivorans</name>
    <dbReference type="NCBI Taxonomy" id="1305674"/>
    <lineage>
        <taxon>Bacteria</taxon>
        <taxon>Pseudomonadati</taxon>
        <taxon>Bacteroidota</taxon>
        <taxon>Sphingobacteriia</taxon>
        <taxon>Sphingobacteriales</taxon>
        <taxon>Sphingobacteriaceae</taxon>
        <taxon>Parapedobacter</taxon>
    </lineage>
</organism>
<dbReference type="Proteomes" id="UP000660862">
    <property type="component" value="Unassembled WGS sequence"/>
</dbReference>
<dbReference type="SUPFAM" id="SSF49464">
    <property type="entry name" value="Carboxypeptidase regulatory domain-like"/>
    <property type="match status" value="1"/>
</dbReference>
<name>A0A917M504_9SPHI</name>
<accession>A0A917M504</accession>
<dbReference type="Gene3D" id="2.40.170.20">
    <property type="entry name" value="TonB-dependent receptor, beta-barrel domain"/>
    <property type="match status" value="1"/>
</dbReference>
<evidence type="ECO:0000313" key="9">
    <source>
        <dbReference type="EMBL" id="GGG79153.1"/>
    </source>
</evidence>
<dbReference type="InterPro" id="IPR036942">
    <property type="entry name" value="Beta-barrel_TonB_sf"/>
</dbReference>